<proteinExistence type="predicted"/>
<evidence type="ECO:0000313" key="3">
    <source>
        <dbReference type="Proteomes" id="UP001597045"/>
    </source>
</evidence>
<gene>
    <name evidence="2" type="ORF">ACFQ1S_23525</name>
</gene>
<reference evidence="3" key="1">
    <citation type="journal article" date="2019" name="Int. J. Syst. Evol. Microbiol.">
        <title>The Global Catalogue of Microorganisms (GCM) 10K type strain sequencing project: providing services to taxonomists for standard genome sequencing and annotation.</title>
        <authorList>
            <consortium name="The Broad Institute Genomics Platform"/>
            <consortium name="The Broad Institute Genome Sequencing Center for Infectious Disease"/>
            <person name="Wu L."/>
            <person name="Ma J."/>
        </authorList>
    </citation>
    <scope>NUCLEOTIDE SEQUENCE [LARGE SCALE GENOMIC DNA]</scope>
    <source>
        <strain evidence="3">JCM 31486</strain>
    </source>
</reference>
<organism evidence="2 3">
    <name type="scientific">Kibdelosporangium lantanae</name>
    <dbReference type="NCBI Taxonomy" id="1497396"/>
    <lineage>
        <taxon>Bacteria</taxon>
        <taxon>Bacillati</taxon>
        <taxon>Actinomycetota</taxon>
        <taxon>Actinomycetes</taxon>
        <taxon>Pseudonocardiales</taxon>
        <taxon>Pseudonocardiaceae</taxon>
        <taxon>Kibdelosporangium</taxon>
    </lineage>
</organism>
<feature type="region of interest" description="Disordered" evidence="1">
    <location>
        <begin position="1"/>
        <end position="32"/>
    </location>
</feature>
<feature type="compositionally biased region" description="Polar residues" evidence="1">
    <location>
        <begin position="142"/>
        <end position="157"/>
    </location>
</feature>
<name>A0ABW3MGX0_9PSEU</name>
<sequence>MPDGDQQPAPQSPEARQAADNMQRWKQQHSDPLTSVLPFGGLISGVDSLMAAAEAGQFAVSPDTGARILQQLTNVQDQVTDMKSAGALGNVNQRLGGGYATNVAQYNQQVNNEGGHTVLGKFSDELEKLKAAVQRSMGNYGATDTRSGQNINSAGGE</sequence>
<keyword evidence="3" id="KW-1185">Reference proteome</keyword>
<protein>
    <submittedName>
        <fullName evidence="2">Uncharacterized protein</fullName>
    </submittedName>
</protein>
<feature type="region of interest" description="Disordered" evidence="1">
    <location>
        <begin position="137"/>
        <end position="157"/>
    </location>
</feature>
<accession>A0ABW3MGX0</accession>
<comment type="caution">
    <text evidence="2">The sequence shown here is derived from an EMBL/GenBank/DDBJ whole genome shotgun (WGS) entry which is preliminary data.</text>
</comment>
<dbReference type="Proteomes" id="UP001597045">
    <property type="component" value="Unassembled WGS sequence"/>
</dbReference>
<evidence type="ECO:0000313" key="2">
    <source>
        <dbReference type="EMBL" id="MFD1048295.1"/>
    </source>
</evidence>
<evidence type="ECO:0000256" key="1">
    <source>
        <dbReference type="SAM" id="MobiDB-lite"/>
    </source>
</evidence>
<dbReference type="EMBL" id="JBHTIS010001511">
    <property type="protein sequence ID" value="MFD1048295.1"/>
    <property type="molecule type" value="Genomic_DNA"/>
</dbReference>